<protein>
    <submittedName>
        <fullName evidence="1">Uncharacterized protein</fullName>
    </submittedName>
</protein>
<accession>A0A9D4KG14</accession>
<keyword evidence="2" id="KW-1185">Reference proteome</keyword>
<reference evidence="1" key="2">
    <citation type="submission" date="2020-11" db="EMBL/GenBank/DDBJ databases">
        <authorList>
            <person name="McCartney M.A."/>
            <person name="Auch B."/>
            <person name="Kono T."/>
            <person name="Mallez S."/>
            <person name="Becker A."/>
            <person name="Gohl D.M."/>
            <person name="Silverstein K.A.T."/>
            <person name="Koren S."/>
            <person name="Bechman K.B."/>
            <person name="Herman A."/>
            <person name="Abrahante J.E."/>
            <person name="Garbe J."/>
        </authorList>
    </citation>
    <scope>NUCLEOTIDE SEQUENCE</scope>
    <source>
        <strain evidence="1">Duluth1</strain>
        <tissue evidence="1">Whole animal</tissue>
    </source>
</reference>
<sequence>MYLNSHGLHAFIGGPPAVVKEERRFPVVIICLENVPAARRTVCHRPHVCAVHMTVACDHTPLQQWHARKQRSPTLNPILQQQQQQQLYFYY</sequence>
<dbReference type="Proteomes" id="UP000828390">
    <property type="component" value="Unassembled WGS sequence"/>
</dbReference>
<comment type="caution">
    <text evidence="1">The sequence shown here is derived from an EMBL/GenBank/DDBJ whole genome shotgun (WGS) entry which is preliminary data.</text>
</comment>
<dbReference type="EMBL" id="JAIWYP010000004">
    <property type="protein sequence ID" value="KAH3838774.1"/>
    <property type="molecule type" value="Genomic_DNA"/>
</dbReference>
<evidence type="ECO:0000313" key="2">
    <source>
        <dbReference type="Proteomes" id="UP000828390"/>
    </source>
</evidence>
<proteinExistence type="predicted"/>
<gene>
    <name evidence="1" type="ORF">DPMN_112189</name>
</gene>
<evidence type="ECO:0000313" key="1">
    <source>
        <dbReference type="EMBL" id="KAH3838774.1"/>
    </source>
</evidence>
<organism evidence="1 2">
    <name type="scientific">Dreissena polymorpha</name>
    <name type="common">Zebra mussel</name>
    <name type="synonym">Mytilus polymorpha</name>
    <dbReference type="NCBI Taxonomy" id="45954"/>
    <lineage>
        <taxon>Eukaryota</taxon>
        <taxon>Metazoa</taxon>
        <taxon>Spiralia</taxon>
        <taxon>Lophotrochozoa</taxon>
        <taxon>Mollusca</taxon>
        <taxon>Bivalvia</taxon>
        <taxon>Autobranchia</taxon>
        <taxon>Heteroconchia</taxon>
        <taxon>Euheterodonta</taxon>
        <taxon>Imparidentia</taxon>
        <taxon>Neoheterodontei</taxon>
        <taxon>Myida</taxon>
        <taxon>Dreissenoidea</taxon>
        <taxon>Dreissenidae</taxon>
        <taxon>Dreissena</taxon>
    </lineage>
</organism>
<name>A0A9D4KG14_DREPO</name>
<reference evidence="1" key="1">
    <citation type="journal article" date="2019" name="bioRxiv">
        <title>The Genome of the Zebra Mussel, Dreissena polymorpha: A Resource for Invasive Species Research.</title>
        <authorList>
            <person name="McCartney M.A."/>
            <person name="Auch B."/>
            <person name="Kono T."/>
            <person name="Mallez S."/>
            <person name="Zhang Y."/>
            <person name="Obille A."/>
            <person name="Becker A."/>
            <person name="Abrahante J.E."/>
            <person name="Garbe J."/>
            <person name="Badalamenti J.P."/>
            <person name="Herman A."/>
            <person name="Mangelson H."/>
            <person name="Liachko I."/>
            <person name="Sullivan S."/>
            <person name="Sone E.D."/>
            <person name="Koren S."/>
            <person name="Silverstein K.A.T."/>
            <person name="Beckman K.B."/>
            <person name="Gohl D.M."/>
        </authorList>
    </citation>
    <scope>NUCLEOTIDE SEQUENCE</scope>
    <source>
        <strain evidence="1">Duluth1</strain>
        <tissue evidence="1">Whole animal</tissue>
    </source>
</reference>
<dbReference type="AlphaFoldDB" id="A0A9D4KG14"/>